<evidence type="ECO:0000259" key="1">
    <source>
        <dbReference type="Pfam" id="PF00078"/>
    </source>
</evidence>
<protein>
    <recommendedName>
        <fullName evidence="1">Reverse transcriptase domain-containing protein</fullName>
    </recommendedName>
</protein>
<dbReference type="SUPFAM" id="SSF56672">
    <property type="entry name" value="DNA/RNA polymerases"/>
    <property type="match status" value="1"/>
</dbReference>
<dbReference type="EMBL" id="CAUYUJ010000525">
    <property type="protein sequence ID" value="CAK0791063.1"/>
    <property type="molecule type" value="Genomic_DNA"/>
</dbReference>
<comment type="caution">
    <text evidence="2">The sequence shown here is derived from an EMBL/GenBank/DDBJ whole genome shotgun (WGS) entry which is preliminary data.</text>
</comment>
<dbReference type="Pfam" id="PF00078">
    <property type="entry name" value="RVT_1"/>
    <property type="match status" value="1"/>
</dbReference>
<evidence type="ECO:0000313" key="2">
    <source>
        <dbReference type="EMBL" id="CAK0791063.1"/>
    </source>
</evidence>
<gene>
    <name evidence="2" type="ORF">PCOR1329_LOCUS2119</name>
</gene>
<name>A0ABN9PHN8_9DINO</name>
<keyword evidence="3" id="KW-1185">Reference proteome</keyword>
<accession>A0ABN9PHN8</accession>
<organism evidence="2 3">
    <name type="scientific">Prorocentrum cordatum</name>
    <dbReference type="NCBI Taxonomy" id="2364126"/>
    <lineage>
        <taxon>Eukaryota</taxon>
        <taxon>Sar</taxon>
        <taxon>Alveolata</taxon>
        <taxon>Dinophyceae</taxon>
        <taxon>Prorocentrales</taxon>
        <taxon>Prorocentraceae</taxon>
        <taxon>Prorocentrum</taxon>
    </lineage>
</organism>
<feature type="domain" description="Reverse transcriptase" evidence="1">
    <location>
        <begin position="209"/>
        <end position="447"/>
    </location>
</feature>
<evidence type="ECO:0000313" key="3">
    <source>
        <dbReference type="Proteomes" id="UP001189429"/>
    </source>
</evidence>
<sequence>KAAKAAQVNRQHGVRQASRAGQVRAWEQILDKILQKQYRERMAAWRRKMQEMKAPTYQWVKGQGHKSTDAALKRKEEWLSGPAAVDELRAHYEKHFAWAGHGTDVEGYLKTFAGELEDMQAMIEHAAGWAPPDIASAAEDGRWSAPTAADMRRSLHSMRKTAAGLDGWQAAELEVLPDAALQELIEILGQAELQGWPPELQQWRQVHLPKTDPPELEKMRPVSIASTVLRMWTRYRASQLEAFLRPAFSEAQAGGLRGRRLEELLDPILEQMEATANELEGGWRELHGRTWDFQSAFDTVEPQLVQQIWVTLGVPAWLAEGVASTWKTQTKVVEFGGYVAKDRIVVQHSMPQGCPCAMLGMATVMAAPVWRAKRAAPDAILSVYADDRAAVGMTEHQIDRIEEAWAALEACTSMRTHRGKTQSFCMVQGAIWDMTRIDQVRLLGVEILIGASAGLTVREQTKIEEGDQWRSGARPLQQLLLVGHTADFSLRLLDRIWTLMDARIRRRGAAYVEDAFRQFWMQDKRTAGVMQAVDAAMRKLGFLMMLDDQDHVIWKAPPEADGAEISLTCPKDARDHLIREVWRKRLWATFLGSRTRRDSAAGRHAQAPYCPRAIRAALELTKASDHEIAILTGAFFSNARLAKIKGLPIPKCLGCDLDEVDDAAHTFWRCPRFAQWRRFVAIPPNPEWPVWPTRLLRGKREVEEFKQRIHYMASVRQCILHQRHRRTDAEGEQQKAAV</sequence>
<dbReference type="Proteomes" id="UP001189429">
    <property type="component" value="Unassembled WGS sequence"/>
</dbReference>
<feature type="non-terminal residue" evidence="2">
    <location>
        <position position="1"/>
    </location>
</feature>
<reference evidence="2" key="1">
    <citation type="submission" date="2023-10" db="EMBL/GenBank/DDBJ databases">
        <authorList>
            <person name="Chen Y."/>
            <person name="Shah S."/>
            <person name="Dougan E. K."/>
            <person name="Thang M."/>
            <person name="Chan C."/>
        </authorList>
    </citation>
    <scope>NUCLEOTIDE SEQUENCE [LARGE SCALE GENOMIC DNA]</scope>
</reference>
<proteinExistence type="predicted"/>
<dbReference type="InterPro" id="IPR000477">
    <property type="entry name" value="RT_dom"/>
</dbReference>
<dbReference type="InterPro" id="IPR043502">
    <property type="entry name" value="DNA/RNA_pol_sf"/>
</dbReference>